<sequence>MNIEEFIKNDWNPEIHQAAGVEGRNNGSSIRSLQGQGSLCLSRTVSEKIVDEVWREIQQEDRIKGVSQGVKREPSMGEMTLEAFLAKAEAMDVTALSPVMPMPLDMDDTTQCYSQQMGLSPAPSIDTISDTPIKGPGRISSNPMERGIEKRLKRKIKNRESAARSRARKQAYHNELVSKVSLLEEKNMRLKKEKELESRLSVEVSNEP</sequence>
<dbReference type="InterPro" id="IPR043452">
    <property type="entry name" value="BZIP46-like"/>
</dbReference>
<name>A0A803L4K4_CHEQI</name>
<evidence type="ECO:0000259" key="6">
    <source>
        <dbReference type="PROSITE" id="PS50217"/>
    </source>
</evidence>
<protein>
    <recommendedName>
        <fullName evidence="6">BZIP domain-containing protein</fullName>
    </recommendedName>
</protein>
<dbReference type="GO" id="GO:0045893">
    <property type="term" value="P:positive regulation of DNA-templated transcription"/>
    <property type="evidence" value="ECO:0007669"/>
    <property type="project" value="InterPro"/>
</dbReference>
<evidence type="ECO:0000256" key="5">
    <source>
        <dbReference type="SAM" id="MobiDB-lite"/>
    </source>
</evidence>
<dbReference type="Proteomes" id="UP000596660">
    <property type="component" value="Unplaced"/>
</dbReference>
<dbReference type="FunFam" id="1.20.5.170:FF:000036">
    <property type="entry name" value="ABSCISIC ACID-INSENSITIVE 5-like protein 2"/>
    <property type="match status" value="1"/>
</dbReference>
<dbReference type="PANTHER" id="PTHR22952:SF390">
    <property type="entry name" value="ABSCISIC ACID-INSENSITIVE 5-LIKE PROTEIN 2"/>
    <property type="match status" value="1"/>
</dbReference>
<keyword evidence="8" id="KW-1185">Reference proteome</keyword>
<dbReference type="SMART" id="SM00338">
    <property type="entry name" value="BRLZ"/>
    <property type="match status" value="1"/>
</dbReference>
<dbReference type="Gene3D" id="1.20.5.170">
    <property type="match status" value="1"/>
</dbReference>
<evidence type="ECO:0000256" key="2">
    <source>
        <dbReference type="ARBA" id="ARBA00023125"/>
    </source>
</evidence>
<feature type="domain" description="BZIP" evidence="6">
    <location>
        <begin position="148"/>
        <end position="193"/>
    </location>
</feature>
<dbReference type="GO" id="GO:0003677">
    <property type="term" value="F:DNA binding"/>
    <property type="evidence" value="ECO:0007669"/>
    <property type="project" value="UniProtKB-KW"/>
</dbReference>
<dbReference type="GO" id="GO:0003700">
    <property type="term" value="F:DNA-binding transcription factor activity"/>
    <property type="evidence" value="ECO:0007669"/>
    <property type="project" value="InterPro"/>
</dbReference>
<keyword evidence="4" id="KW-0175">Coiled coil</keyword>
<dbReference type="SUPFAM" id="SSF57959">
    <property type="entry name" value="Leucine zipper domain"/>
    <property type="match status" value="1"/>
</dbReference>
<dbReference type="Pfam" id="PF00170">
    <property type="entry name" value="bZIP_1"/>
    <property type="match status" value="1"/>
</dbReference>
<proteinExistence type="predicted"/>
<evidence type="ECO:0000313" key="8">
    <source>
        <dbReference type="Proteomes" id="UP000596660"/>
    </source>
</evidence>
<evidence type="ECO:0000256" key="3">
    <source>
        <dbReference type="ARBA" id="ARBA00023242"/>
    </source>
</evidence>
<keyword evidence="2" id="KW-0238">DNA-binding</keyword>
<keyword evidence="3" id="KW-0539">Nucleus</keyword>
<feature type="region of interest" description="Disordered" evidence="5">
    <location>
        <begin position="122"/>
        <end position="170"/>
    </location>
</feature>
<evidence type="ECO:0000313" key="7">
    <source>
        <dbReference type="EnsemblPlants" id="AUR62006793-RA:cds"/>
    </source>
</evidence>
<dbReference type="InterPro" id="IPR046347">
    <property type="entry name" value="bZIP_sf"/>
</dbReference>
<dbReference type="AlphaFoldDB" id="A0A803L4K4"/>
<evidence type="ECO:0000256" key="1">
    <source>
        <dbReference type="ARBA" id="ARBA00004123"/>
    </source>
</evidence>
<dbReference type="OMA" id="EDSCIAF"/>
<comment type="subcellular location">
    <subcellularLocation>
        <location evidence="1">Nucleus</location>
    </subcellularLocation>
</comment>
<dbReference type="Gramene" id="AUR62006793-RA">
    <property type="protein sequence ID" value="AUR62006793-RA:cds"/>
    <property type="gene ID" value="AUR62006793"/>
</dbReference>
<dbReference type="EnsemblPlants" id="AUR62006793-RA">
    <property type="protein sequence ID" value="AUR62006793-RA:cds"/>
    <property type="gene ID" value="AUR62006793"/>
</dbReference>
<dbReference type="CDD" id="cd14707">
    <property type="entry name" value="bZIP_plant_BZIP46"/>
    <property type="match status" value="1"/>
</dbReference>
<feature type="coiled-coil region" evidence="4">
    <location>
        <begin position="173"/>
        <end position="200"/>
    </location>
</feature>
<organism evidence="7 8">
    <name type="scientific">Chenopodium quinoa</name>
    <name type="common">Quinoa</name>
    <dbReference type="NCBI Taxonomy" id="63459"/>
    <lineage>
        <taxon>Eukaryota</taxon>
        <taxon>Viridiplantae</taxon>
        <taxon>Streptophyta</taxon>
        <taxon>Embryophyta</taxon>
        <taxon>Tracheophyta</taxon>
        <taxon>Spermatophyta</taxon>
        <taxon>Magnoliopsida</taxon>
        <taxon>eudicotyledons</taxon>
        <taxon>Gunneridae</taxon>
        <taxon>Pentapetalae</taxon>
        <taxon>Caryophyllales</taxon>
        <taxon>Chenopodiaceae</taxon>
        <taxon>Chenopodioideae</taxon>
        <taxon>Atripliceae</taxon>
        <taxon>Chenopodium</taxon>
    </lineage>
</organism>
<dbReference type="GO" id="GO:0005634">
    <property type="term" value="C:nucleus"/>
    <property type="evidence" value="ECO:0007669"/>
    <property type="project" value="UniProtKB-SubCell"/>
</dbReference>
<evidence type="ECO:0000256" key="4">
    <source>
        <dbReference type="SAM" id="Coils"/>
    </source>
</evidence>
<dbReference type="PROSITE" id="PS00036">
    <property type="entry name" value="BZIP_BASIC"/>
    <property type="match status" value="1"/>
</dbReference>
<reference evidence="7" key="2">
    <citation type="submission" date="2021-03" db="UniProtKB">
        <authorList>
            <consortium name="EnsemblPlants"/>
        </authorList>
    </citation>
    <scope>IDENTIFICATION</scope>
</reference>
<dbReference type="PROSITE" id="PS50217">
    <property type="entry name" value="BZIP"/>
    <property type="match status" value="1"/>
</dbReference>
<dbReference type="PANTHER" id="PTHR22952">
    <property type="entry name" value="CAMP-RESPONSE ELEMENT BINDING PROTEIN-RELATED"/>
    <property type="match status" value="1"/>
</dbReference>
<reference evidence="7" key="1">
    <citation type="journal article" date="2017" name="Nature">
        <title>The genome of Chenopodium quinoa.</title>
        <authorList>
            <person name="Jarvis D.E."/>
            <person name="Ho Y.S."/>
            <person name="Lightfoot D.J."/>
            <person name="Schmoeckel S.M."/>
            <person name="Li B."/>
            <person name="Borm T.J.A."/>
            <person name="Ohyanagi H."/>
            <person name="Mineta K."/>
            <person name="Michell C.T."/>
            <person name="Saber N."/>
            <person name="Kharbatia N.M."/>
            <person name="Rupper R.R."/>
            <person name="Sharp A.R."/>
            <person name="Dally N."/>
            <person name="Boughton B.A."/>
            <person name="Woo Y.H."/>
            <person name="Gao G."/>
            <person name="Schijlen E.G.W.M."/>
            <person name="Guo X."/>
            <person name="Momin A.A."/>
            <person name="Negrao S."/>
            <person name="Al-Babili S."/>
            <person name="Gehring C."/>
            <person name="Roessner U."/>
            <person name="Jung C."/>
            <person name="Murphy K."/>
            <person name="Arold S.T."/>
            <person name="Gojobori T."/>
            <person name="van der Linden C.G."/>
            <person name="van Loo E.N."/>
            <person name="Jellen E.N."/>
            <person name="Maughan P.J."/>
            <person name="Tester M."/>
        </authorList>
    </citation>
    <scope>NUCLEOTIDE SEQUENCE [LARGE SCALE GENOMIC DNA]</scope>
    <source>
        <strain evidence="7">cv. PI 614886</strain>
    </source>
</reference>
<accession>A0A803L4K4</accession>
<dbReference type="InterPro" id="IPR004827">
    <property type="entry name" value="bZIP"/>
</dbReference>